<proteinExistence type="predicted"/>
<keyword evidence="2" id="KW-0540">Nuclease</keyword>
<keyword evidence="2" id="KW-0255">Endonuclease</keyword>
<dbReference type="RefSeq" id="WP_090686537.1">
    <property type="nucleotide sequence ID" value="NZ_CADERL010000004.1"/>
</dbReference>
<protein>
    <submittedName>
        <fullName evidence="2">Restriction endonuclease</fullName>
    </submittedName>
</protein>
<gene>
    <name evidence="2" type="ORF">SAMN05216466_109271</name>
</gene>
<dbReference type="Pfam" id="PF04471">
    <property type="entry name" value="Mrr_cat"/>
    <property type="match status" value="1"/>
</dbReference>
<dbReference type="Proteomes" id="UP000199706">
    <property type="component" value="Unassembled WGS sequence"/>
</dbReference>
<dbReference type="GO" id="GO:0004519">
    <property type="term" value="F:endonuclease activity"/>
    <property type="evidence" value="ECO:0007669"/>
    <property type="project" value="UniProtKB-KW"/>
</dbReference>
<dbReference type="AlphaFoldDB" id="A0A1G8C549"/>
<dbReference type="InterPro" id="IPR007560">
    <property type="entry name" value="Restrct_endonuc_IV_Mrr"/>
</dbReference>
<dbReference type="GO" id="GO:0003677">
    <property type="term" value="F:DNA binding"/>
    <property type="evidence" value="ECO:0007669"/>
    <property type="project" value="InterPro"/>
</dbReference>
<evidence type="ECO:0000259" key="1">
    <source>
        <dbReference type="Pfam" id="PF04471"/>
    </source>
</evidence>
<dbReference type="SUPFAM" id="SSF52980">
    <property type="entry name" value="Restriction endonuclease-like"/>
    <property type="match status" value="1"/>
</dbReference>
<keyword evidence="2" id="KW-0378">Hydrolase</keyword>
<organism evidence="2 3">
    <name type="scientific">Paraburkholderia phenazinium</name>
    <dbReference type="NCBI Taxonomy" id="60549"/>
    <lineage>
        <taxon>Bacteria</taxon>
        <taxon>Pseudomonadati</taxon>
        <taxon>Pseudomonadota</taxon>
        <taxon>Betaproteobacteria</taxon>
        <taxon>Burkholderiales</taxon>
        <taxon>Burkholderiaceae</taxon>
        <taxon>Paraburkholderia</taxon>
    </lineage>
</organism>
<feature type="domain" description="Restriction endonuclease type IV Mrr" evidence="1">
    <location>
        <begin position="162"/>
        <end position="267"/>
    </location>
</feature>
<name>A0A1G8C549_9BURK</name>
<dbReference type="GO" id="GO:0009307">
    <property type="term" value="P:DNA restriction-modification system"/>
    <property type="evidence" value="ECO:0007669"/>
    <property type="project" value="InterPro"/>
</dbReference>
<evidence type="ECO:0000313" key="2">
    <source>
        <dbReference type="EMBL" id="SDH40503.1"/>
    </source>
</evidence>
<accession>A0A1G8C549</accession>
<dbReference type="OrthoDB" id="5521926at2"/>
<dbReference type="InterPro" id="IPR011335">
    <property type="entry name" value="Restrct_endonuc-II-like"/>
</dbReference>
<dbReference type="EMBL" id="FNCJ01000009">
    <property type="protein sequence ID" value="SDH40503.1"/>
    <property type="molecule type" value="Genomic_DNA"/>
</dbReference>
<sequence length="305" mass="34654">MSFPADIKGCMKDCILSLFWPRKDIVGFFEKHGCTKAEIAPLQLEGENALKRPEVVDALFAALAVRSDQGLGPFRAMLQSLLNWSHFDPYYFDKLHKLDRGTANKNLEHLRQLQEIRDAKIKADRERRAAQEAVQQKPTASLDQLRAEYLDLLANKTSRQQRGYALERILIELSRLSNLEATEAFRVHGEQIDGAVKFEGEHYLIEAKWQERSASNEPVYQFAGKVAGKLYGRGLFISVNGFSPEVIRSLVMGKEIQTLFIDGEDLILVLEGHLSLREMIDRKVKAAQTRGLIYVHPISGIEKKF</sequence>
<evidence type="ECO:0000313" key="3">
    <source>
        <dbReference type="Proteomes" id="UP000199706"/>
    </source>
</evidence>
<reference evidence="2 3" key="1">
    <citation type="submission" date="2016-10" db="EMBL/GenBank/DDBJ databases">
        <authorList>
            <person name="de Groot N.N."/>
        </authorList>
    </citation>
    <scope>NUCLEOTIDE SEQUENCE [LARGE SCALE GENOMIC DNA]</scope>
    <source>
        <strain evidence="2 3">LMG 2247</strain>
    </source>
</reference>